<dbReference type="AlphaFoldDB" id="A0A3F3HFI2"/>
<comment type="subunit">
    <text evidence="2">Heterotetramer consisting of two non-identical subunits: a beta subunit (TrpG) and a large alpha subunit (TrpE).</text>
</comment>
<evidence type="ECO:0000256" key="1">
    <source>
        <dbReference type="ARBA" id="ARBA00001946"/>
    </source>
</evidence>
<evidence type="ECO:0000256" key="5">
    <source>
        <dbReference type="ARBA" id="ARBA00022842"/>
    </source>
</evidence>
<keyword evidence="4" id="KW-0479">Metal-binding</keyword>
<dbReference type="Pfam" id="PF04715">
    <property type="entry name" value="Anth_synt_I_N"/>
    <property type="match status" value="1"/>
</dbReference>
<evidence type="ECO:0000256" key="9">
    <source>
        <dbReference type="SAM" id="Coils"/>
    </source>
</evidence>
<organism evidence="12">
    <name type="scientific">Fructobacillus tropaeoli</name>
    <dbReference type="NCBI Taxonomy" id="709323"/>
    <lineage>
        <taxon>Bacteria</taxon>
        <taxon>Bacillati</taxon>
        <taxon>Bacillota</taxon>
        <taxon>Bacilli</taxon>
        <taxon>Lactobacillales</taxon>
        <taxon>Lactobacillaceae</taxon>
        <taxon>Fructobacillus</taxon>
    </lineage>
</organism>
<comment type="cofactor">
    <cofactor evidence="1">
        <name>Mg(2+)</name>
        <dbReference type="ChEBI" id="CHEBI:18420"/>
    </cofactor>
</comment>
<protein>
    <recommendedName>
        <fullName evidence="3">Anthranilate synthase component 1</fullName>
    </recommendedName>
</protein>
<dbReference type="GO" id="GO:0000162">
    <property type="term" value="P:L-tryptophan biosynthetic process"/>
    <property type="evidence" value="ECO:0007669"/>
    <property type="project" value="TreeGrafter"/>
</dbReference>
<evidence type="ECO:0000256" key="4">
    <source>
        <dbReference type="ARBA" id="ARBA00022723"/>
    </source>
</evidence>
<dbReference type="EMBL" id="DF968080">
    <property type="protein sequence ID" value="GAP04243.1"/>
    <property type="molecule type" value="Genomic_DNA"/>
</dbReference>
<evidence type="ECO:0000256" key="3">
    <source>
        <dbReference type="ARBA" id="ARBA00020653"/>
    </source>
</evidence>
<dbReference type="RefSeq" id="WP_148666518.1">
    <property type="nucleotide sequence ID" value="NZ_CAUZLZ010000006.1"/>
</dbReference>
<dbReference type="GO" id="GO:0004049">
    <property type="term" value="F:anthranilate synthase activity"/>
    <property type="evidence" value="ECO:0007669"/>
    <property type="project" value="UniProtKB-EC"/>
</dbReference>
<dbReference type="PANTHER" id="PTHR11236:SF48">
    <property type="entry name" value="ISOCHORISMATE SYNTHASE MENF"/>
    <property type="match status" value="1"/>
</dbReference>
<proteinExistence type="predicted"/>
<dbReference type="Gene3D" id="3.60.120.10">
    <property type="entry name" value="Anthranilate synthase"/>
    <property type="match status" value="1"/>
</dbReference>
<accession>A0A3F3HFI2</accession>
<keyword evidence="5" id="KW-0460">Magnesium</keyword>
<dbReference type="STRING" id="709323.GCA_001047135_00788"/>
<dbReference type="InterPro" id="IPR015890">
    <property type="entry name" value="Chorismate_C"/>
</dbReference>
<dbReference type="GO" id="GO:0046872">
    <property type="term" value="F:metal ion binding"/>
    <property type="evidence" value="ECO:0007669"/>
    <property type="project" value="UniProtKB-KW"/>
</dbReference>
<dbReference type="PANTHER" id="PTHR11236">
    <property type="entry name" value="AMINOBENZOATE/ANTHRANILATE SYNTHASE"/>
    <property type="match status" value="1"/>
</dbReference>
<comment type="function">
    <text evidence="7">Part of a heterotetrameric complex that catalyzes the two-step biosynthesis of anthranilate, an intermediate in the biosynthesis of L-tryptophan. In the first step, the glutamine-binding beta subunit (TrpG) of anthranilate synthase (AS) provides the glutamine amidotransferase activity which generates ammonia as a substrate that, along with chorismate, is used in the second step, catalyzed by the large alpha subunit of AS (TrpE) to produce anthranilate. In the absence of TrpG, TrpE can synthesize anthranilate directly from chorismate and high concentrations of ammonia.</text>
</comment>
<evidence type="ECO:0000256" key="6">
    <source>
        <dbReference type="ARBA" id="ARBA00023239"/>
    </source>
</evidence>
<evidence type="ECO:0000313" key="12">
    <source>
        <dbReference type="EMBL" id="GAP04243.1"/>
    </source>
</evidence>
<reference evidence="12" key="1">
    <citation type="journal article" date="2015" name="BMC Genomics">
        <title>Comparative genomics of Fructobacillus spp. and Leuconostoc spp. reveals niche-specific evolution of Fructobacillus spp.</title>
        <authorList>
            <person name="Endo A."/>
            <person name="Tanizawa Y."/>
            <person name="Tanaka N."/>
            <person name="Maeno S."/>
            <person name="Kumar H."/>
            <person name="Shiwa Y."/>
            <person name="Okada S."/>
            <person name="Yoshikawa H."/>
            <person name="Dicks L."/>
            <person name="Nakagawa J."/>
            <person name="Arita M."/>
        </authorList>
    </citation>
    <scope>NUCLEOTIDE SEQUENCE [LARGE SCALE GENOMIC DNA]</scope>
    <source>
        <strain evidence="12">F214-1</strain>
    </source>
</reference>
<dbReference type="InterPro" id="IPR019999">
    <property type="entry name" value="Anth_synth_I-like"/>
</dbReference>
<dbReference type="InterPro" id="IPR006805">
    <property type="entry name" value="Anth_synth_I_N"/>
</dbReference>
<evidence type="ECO:0000259" key="11">
    <source>
        <dbReference type="Pfam" id="PF04715"/>
    </source>
</evidence>
<comment type="catalytic activity">
    <reaction evidence="8">
        <text>chorismate + L-glutamine = anthranilate + pyruvate + L-glutamate + H(+)</text>
        <dbReference type="Rhea" id="RHEA:21732"/>
        <dbReference type="ChEBI" id="CHEBI:15361"/>
        <dbReference type="ChEBI" id="CHEBI:15378"/>
        <dbReference type="ChEBI" id="CHEBI:16567"/>
        <dbReference type="ChEBI" id="CHEBI:29748"/>
        <dbReference type="ChEBI" id="CHEBI:29985"/>
        <dbReference type="ChEBI" id="CHEBI:58359"/>
        <dbReference type="EC" id="4.1.3.27"/>
    </reaction>
</comment>
<dbReference type="Pfam" id="PF00425">
    <property type="entry name" value="Chorismate_bind"/>
    <property type="match status" value="1"/>
</dbReference>
<dbReference type="SUPFAM" id="SSF56322">
    <property type="entry name" value="ADC synthase"/>
    <property type="match status" value="1"/>
</dbReference>
<keyword evidence="9" id="KW-0175">Coiled coil</keyword>
<dbReference type="PRINTS" id="PR00095">
    <property type="entry name" value="ANTSNTHASEI"/>
</dbReference>
<feature type="coiled-coil region" evidence="9">
    <location>
        <begin position="166"/>
        <end position="193"/>
    </location>
</feature>
<feature type="domain" description="Chorismate-utilising enzyme C-terminal" evidence="10">
    <location>
        <begin position="251"/>
        <end position="506"/>
    </location>
</feature>
<evidence type="ECO:0000256" key="2">
    <source>
        <dbReference type="ARBA" id="ARBA00011575"/>
    </source>
</evidence>
<gene>
    <name evidence="12" type="primary">trpE</name>
    <name evidence="12" type="ORF">FTRO_0031850</name>
</gene>
<evidence type="ECO:0000256" key="8">
    <source>
        <dbReference type="ARBA" id="ARBA00047683"/>
    </source>
</evidence>
<dbReference type="InterPro" id="IPR005801">
    <property type="entry name" value="ADC_synthase"/>
</dbReference>
<evidence type="ECO:0000259" key="10">
    <source>
        <dbReference type="Pfam" id="PF00425"/>
    </source>
</evidence>
<evidence type="ECO:0000256" key="7">
    <source>
        <dbReference type="ARBA" id="ARBA00025634"/>
    </source>
</evidence>
<feature type="domain" description="Anthranilate synthase component I N-terminal" evidence="11">
    <location>
        <begin position="60"/>
        <end position="159"/>
    </location>
</feature>
<sequence length="525" mass="58489">MNQTDLKQYGQEYPFLPVIVSKKISNFDPVVLVEELGTTKDQTMIFQREGVTTFFLSLEQTITGRDGQIQVTSAAGQVETKQGDPISFLNQLYQQYKIPKVTDTVPFVAGLIGYFAYDFVRYHPDVHLAPVQDDLGLADFELFLPKVVANYRHETKELILSQTVASNRLETDFEKVQQELNDLADQAGEIMDRVQENELVATEQENQAGFNHESLEEDETQSQPARTFNESLEGDEIESQPALTFTNQFTRAAFSDRVQITKEHIHAGDIFQLILSNPYLAKTDNQQLLPGVFTRLQEGPQSPYQFYFQNGDYQATGASPETLIKKTGDRLFSYPLAGTRRRGKTAAEDRFFAQELQHSEKELAEHNMLVDLGRNDLGQVSQFGTVAVTKLRHLLYFPNVMHLGSTIESQAQADLTPVDILAATLPAGTLSGAPKISAMQIINQLEGRKRGIYGGGIGTIGFDGDLDICIGIRSAYQKDQNLVVHAGAGIVADSSPEEEYREFENKSRLMLDLVTKEAAADAITN</sequence>
<name>A0A3F3HFI2_9LACO</name>
<dbReference type="Proteomes" id="UP000064514">
    <property type="component" value="Unassembled WGS sequence"/>
</dbReference>
<keyword evidence="6" id="KW-0456">Lyase</keyword>